<evidence type="ECO:0000313" key="2">
    <source>
        <dbReference type="Proteomes" id="UP000034680"/>
    </source>
</evidence>
<evidence type="ECO:0000313" key="1">
    <source>
        <dbReference type="EMBL" id="KKY29295.1"/>
    </source>
</evidence>
<organism evidence="1 2">
    <name type="scientific">Diaporthe ampelina</name>
    <dbReference type="NCBI Taxonomy" id="1214573"/>
    <lineage>
        <taxon>Eukaryota</taxon>
        <taxon>Fungi</taxon>
        <taxon>Dikarya</taxon>
        <taxon>Ascomycota</taxon>
        <taxon>Pezizomycotina</taxon>
        <taxon>Sordariomycetes</taxon>
        <taxon>Sordariomycetidae</taxon>
        <taxon>Diaporthales</taxon>
        <taxon>Diaporthaceae</taxon>
        <taxon>Diaporthe</taxon>
    </lineage>
</organism>
<protein>
    <submittedName>
        <fullName evidence="1">Uncharacterized protein</fullName>
    </submittedName>
</protein>
<sequence length="117" mass="12277">MPLPTMAANSGRKVRVAARLAAAEASPRLTRKFALALLVVVVVVLAGGQGPRPANIDLGIDLDLTLIPILAPDALPDQIEGRDSSTARWSILEHVGIDASAPPLSALLTRCCYPSFI</sequence>
<gene>
    <name evidence="1" type="ORF">UCDDA912_g10783</name>
</gene>
<dbReference type="EMBL" id="LCUC01001258">
    <property type="protein sequence ID" value="KKY29295.1"/>
    <property type="molecule type" value="Genomic_DNA"/>
</dbReference>
<accession>A0A0G2HLW2</accession>
<comment type="caution">
    <text evidence="1">The sequence shown here is derived from an EMBL/GenBank/DDBJ whole genome shotgun (WGS) entry which is preliminary data.</text>
</comment>
<reference evidence="1 2" key="1">
    <citation type="submission" date="2015-05" db="EMBL/GenBank/DDBJ databases">
        <title>Distinctive expansion of gene families associated with plant cell wall degradation and secondary metabolism in the genomes of grapevine trunk pathogens.</title>
        <authorList>
            <person name="Lawrence D.P."/>
            <person name="Travadon R."/>
            <person name="Rolshausen P.E."/>
            <person name="Baumgartner K."/>
        </authorList>
    </citation>
    <scope>NUCLEOTIDE SEQUENCE [LARGE SCALE GENOMIC DNA]</scope>
    <source>
        <strain evidence="1">DA912</strain>
    </source>
</reference>
<name>A0A0G2HLW2_9PEZI</name>
<proteinExistence type="predicted"/>
<dbReference type="Proteomes" id="UP000034680">
    <property type="component" value="Unassembled WGS sequence"/>
</dbReference>
<keyword evidence="2" id="KW-1185">Reference proteome</keyword>
<reference evidence="1 2" key="2">
    <citation type="submission" date="2015-05" db="EMBL/GenBank/DDBJ databases">
        <authorList>
            <person name="Morales-Cruz A."/>
            <person name="Amrine K.C."/>
            <person name="Cantu D."/>
        </authorList>
    </citation>
    <scope>NUCLEOTIDE SEQUENCE [LARGE SCALE GENOMIC DNA]</scope>
    <source>
        <strain evidence="1">DA912</strain>
    </source>
</reference>
<dbReference type="AlphaFoldDB" id="A0A0G2HLW2"/>